<dbReference type="AlphaFoldDB" id="A0A085MQB8"/>
<accession>A0A085MQB8</accession>
<proteinExistence type="predicted"/>
<dbReference type="EMBL" id="KL367986">
    <property type="protein sequence ID" value="KFD59414.1"/>
    <property type="molecule type" value="Genomic_DNA"/>
</dbReference>
<reference evidence="1" key="1">
    <citation type="journal article" date="2014" name="Nat. Genet.">
        <title>Genome and transcriptome of the porcine whipworm Trichuris suis.</title>
        <authorList>
            <person name="Jex A.R."/>
            <person name="Nejsum P."/>
            <person name="Schwarz E.M."/>
            <person name="Hu L."/>
            <person name="Young N.D."/>
            <person name="Hall R.S."/>
            <person name="Korhonen P.K."/>
            <person name="Liao S."/>
            <person name="Thamsborg S."/>
            <person name="Xia J."/>
            <person name="Xu P."/>
            <person name="Wang S."/>
            <person name="Scheerlinck J.P."/>
            <person name="Hofmann A."/>
            <person name="Sternberg P.W."/>
            <person name="Wang J."/>
            <person name="Gasser R.B."/>
        </authorList>
    </citation>
    <scope>NUCLEOTIDE SEQUENCE [LARGE SCALE GENOMIC DNA]</scope>
    <source>
        <strain evidence="1">DCEP-RM93F</strain>
    </source>
</reference>
<gene>
    <name evidence="1" type="ORF">M514_28407</name>
</gene>
<evidence type="ECO:0000313" key="1">
    <source>
        <dbReference type="EMBL" id="KFD59414.1"/>
    </source>
</evidence>
<dbReference type="Proteomes" id="UP000030758">
    <property type="component" value="Unassembled WGS sequence"/>
</dbReference>
<sequence>MYCMLFCTTSVFLAKPCSISGRGKKTAANSVLHSEYPSKGKEVEEQDSDCFVVKSASSRYAVTSPAILSCPHLRLNPNILRLGQAELKSSWIGQVGPGQVDFKSSPLGQVKARPWLS</sequence>
<organism evidence="1">
    <name type="scientific">Trichuris suis</name>
    <name type="common">pig whipworm</name>
    <dbReference type="NCBI Taxonomy" id="68888"/>
    <lineage>
        <taxon>Eukaryota</taxon>
        <taxon>Metazoa</taxon>
        <taxon>Ecdysozoa</taxon>
        <taxon>Nematoda</taxon>
        <taxon>Enoplea</taxon>
        <taxon>Dorylaimia</taxon>
        <taxon>Trichinellida</taxon>
        <taxon>Trichuridae</taxon>
        <taxon>Trichuris</taxon>
    </lineage>
</organism>
<feature type="non-terminal residue" evidence="1">
    <location>
        <position position="117"/>
    </location>
</feature>
<name>A0A085MQB8_9BILA</name>
<protein>
    <submittedName>
        <fullName evidence="1">Uncharacterized protein</fullName>
    </submittedName>
</protein>